<accession>A0A0U5GPS2</accession>
<sequence>MPNEIRDIRTVHEEDGMILEKNVSVPLKGGGVIRCNVFRPKTQSIDPLERFPAIVSLGPYGKDIKYKHFHASSFAEVNPDHQTKHAVWETPTPEYWTRQGYVVVRGDEVGTGQSPGYMDVFSAASVDAYFELIEWASEQPWCTGRIGLLGISYYAVQQWKVAARHPKGLACMIPWEGFADTYRDAARHGGILSNGFFDYWWPRQVESNQYGLPGRASRNWGEDTIEGDLSADELATNRTNLVEALGERWYRDHEAFASVNVHLEDIKVPLLTVANWGGFLLHLRGNVQGFLRAGSELKYIRFIVGRHDLPFYYPEEVELQRSFLDAFCKGDDRAGWSRKGKVPPVDLLLRKGNKGSNNPSSEATFPRRFENEWPIARTKYTDYYLHPDYSLATTHPDVPKPTKLTYNAPEKGQYTDMITFTTQPFEAETEITGHIVAHLNVSMSPLHACTTTPSDLDLFLTLRHFDKHDKEIFYTGTIGDPAPVTKGWLRVSLRKTNESGFHHESWLPQREYCSSDVQPVIPNDVYAVDVEVWPTNVVVEEGGRLAIEISSGDTQGIGLFRHDNKTDRPEATFLGLNHLHFGPRYLNYVTFPIIPAKED</sequence>
<evidence type="ECO:0000313" key="4">
    <source>
        <dbReference type="Proteomes" id="UP000054771"/>
    </source>
</evidence>
<dbReference type="InterPro" id="IPR029058">
    <property type="entry name" value="AB_hydrolase_fold"/>
</dbReference>
<dbReference type="InterPro" id="IPR013736">
    <property type="entry name" value="Xaa-Pro_dipept_C"/>
</dbReference>
<gene>
    <name evidence="3" type="ORF">ASPCAL07783</name>
</gene>
<dbReference type="Proteomes" id="UP000054771">
    <property type="component" value="Unassembled WGS sequence"/>
</dbReference>
<dbReference type="SMART" id="SM00939">
    <property type="entry name" value="PepX_C"/>
    <property type="match status" value="1"/>
</dbReference>
<name>A0A0U5GPS2_ASPCI</name>
<reference evidence="4" key="1">
    <citation type="journal article" date="2016" name="Genome Announc.">
        <title>Draft genome sequences of fungus Aspergillus calidoustus.</title>
        <authorList>
            <person name="Horn F."/>
            <person name="Linde J."/>
            <person name="Mattern D.J."/>
            <person name="Walther G."/>
            <person name="Guthke R."/>
            <person name="Scherlach K."/>
            <person name="Martin K."/>
            <person name="Brakhage A.A."/>
            <person name="Petzke L."/>
            <person name="Valiante V."/>
        </authorList>
    </citation>
    <scope>NUCLEOTIDE SEQUENCE [LARGE SCALE GENOMIC DNA]</scope>
    <source>
        <strain evidence="4">SF006504</strain>
    </source>
</reference>
<dbReference type="AlphaFoldDB" id="A0A0U5GPS2"/>
<dbReference type="Pfam" id="PF08530">
    <property type="entry name" value="PepX_C"/>
    <property type="match status" value="1"/>
</dbReference>
<feature type="domain" description="Xaa-Pro dipeptidyl-peptidase C-terminal" evidence="2">
    <location>
        <begin position="321"/>
        <end position="590"/>
    </location>
</feature>
<dbReference type="PANTHER" id="PTHR43056">
    <property type="entry name" value="PEPTIDASE S9 PROLYL OLIGOPEPTIDASE"/>
    <property type="match status" value="1"/>
</dbReference>
<dbReference type="Pfam" id="PF02129">
    <property type="entry name" value="Peptidase_S15"/>
    <property type="match status" value="1"/>
</dbReference>
<dbReference type="InterPro" id="IPR005674">
    <property type="entry name" value="CocE/Ser_esterase"/>
</dbReference>
<dbReference type="PANTHER" id="PTHR43056:SF10">
    <property type="entry name" value="COCE_NOND FAMILY, PUTATIVE (AFU_ORTHOLOGUE AFUA_7G00600)-RELATED"/>
    <property type="match status" value="1"/>
</dbReference>
<dbReference type="InterPro" id="IPR008979">
    <property type="entry name" value="Galactose-bd-like_sf"/>
</dbReference>
<dbReference type="OrthoDB" id="416441at2759"/>
<evidence type="ECO:0000313" key="3">
    <source>
        <dbReference type="EMBL" id="CEN61119.1"/>
    </source>
</evidence>
<dbReference type="InterPro" id="IPR000383">
    <property type="entry name" value="Xaa-Pro-like_dom"/>
</dbReference>
<keyword evidence="4" id="KW-1185">Reference proteome</keyword>
<evidence type="ECO:0000259" key="2">
    <source>
        <dbReference type="SMART" id="SM00939"/>
    </source>
</evidence>
<evidence type="ECO:0000256" key="1">
    <source>
        <dbReference type="ARBA" id="ARBA00022801"/>
    </source>
</evidence>
<organism evidence="3 4">
    <name type="scientific">Aspergillus calidoustus</name>
    <dbReference type="NCBI Taxonomy" id="454130"/>
    <lineage>
        <taxon>Eukaryota</taxon>
        <taxon>Fungi</taxon>
        <taxon>Dikarya</taxon>
        <taxon>Ascomycota</taxon>
        <taxon>Pezizomycotina</taxon>
        <taxon>Eurotiomycetes</taxon>
        <taxon>Eurotiomycetidae</taxon>
        <taxon>Eurotiales</taxon>
        <taxon>Aspergillaceae</taxon>
        <taxon>Aspergillus</taxon>
        <taxon>Aspergillus subgen. Nidulantes</taxon>
    </lineage>
</organism>
<keyword evidence="1" id="KW-0378">Hydrolase</keyword>
<dbReference type="SUPFAM" id="SSF53474">
    <property type="entry name" value="alpha/beta-Hydrolases"/>
    <property type="match status" value="1"/>
</dbReference>
<dbReference type="Gene3D" id="2.60.120.260">
    <property type="entry name" value="Galactose-binding domain-like"/>
    <property type="match status" value="1"/>
</dbReference>
<dbReference type="SUPFAM" id="SSF49785">
    <property type="entry name" value="Galactose-binding domain-like"/>
    <property type="match status" value="1"/>
</dbReference>
<protein>
    <recommendedName>
        <fullName evidence="2">Xaa-Pro dipeptidyl-peptidase C-terminal domain-containing protein</fullName>
    </recommendedName>
</protein>
<dbReference type="EMBL" id="CDMC01000006">
    <property type="protein sequence ID" value="CEN61119.1"/>
    <property type="molecule type" value="Genomic_DNA"/>
</dbReference>
<dbReference type="STRING" id="454130.A0A0U5GPS2"/>
<dbReference type="NCBIfam" id="TIGR00976">
    <property type="entry name" value="CocE_NonD"/>
    <property type="match status" value="1"/>
</dbReference>
<dbReference type="Gene3D" id="1.10.3020.20">
    <property type="match status" value="1"/>
</dbReference>
<proteinExistence type="predicted"/>
<dbReference type="GO" id="GO:0008239">
    <property type="term" value="F:dipeptidyl-peptidase activity"/>
    <property type="evidence" value="ECO:0007669"/>
    <property type="project" value="InterPro"/>
</dbReference>
<dbReference type="Gene3D" id="3.40.50.1820">
    <property type="entry name" value="alpha/beta hydrolase"/>
    <property type="match status" value="1"/>
</dbReference>
<dbReference type="InterPro" id="IPR050585">
    <property type="entry name" value="Xaa-Pro_dipeptidyl-ppase/CocE"/>
</dbReference>